<dbReference type="NCBIfam" id="NF033681">
    <property type="entry name" value="ExeM_NucH_DNase"/>
    <property type="match status" value="1"/>
</dbReference>
<dbReference type="PROSITE" id="PS50093">
    <property type="entry name" value="PKD"/>
    <property type="match status" value="1"/>
</dbReference>
<dbReference type="Gene3D" id="3.60.10.10">
    <property type="entry name" value="Endonuclease/exonuclease/phosphatase"/>
    <property type="match status" value="1"/>
</dbReference>
<dbReference type="InterPro" id="IPR013783">
    <property type="entry name" value="Ig-like_fold"/>
</dbReference>
<comment type="caution">
    <text evidence="3">The sequence shown here is derived from an EMBL/GenBank/DDBJ whole genome shotgun (WGS) entry which is preliminary data.</text>
</comment>
<dbReference type="CDD" id="cd10283">
    <property type="entry name" value="MnuA_DNase1-like"/>
    <property type="match status" value="1"/>
</dbReference>
<protein>
    <submittedName>
        <fullName evidence="3">ExeM/NucH family extracellular endonuclease</fullName>
    </submittedName>
</protein>
<dbReference type="InterPro" id="IPR022409">
    <property type="entry name" value="PKD/Chitinase_dom"/>
</dbReference>
<sequence>MSCWLIAAACGPVRLRLSGEFMKKRMLLSAALLLSACSGTPQAPDASTGKAIFQALSLPDEVVQVTLEVRGTEATTKDEVHTLTATVKNGAATFTVPNLVKGGYSLVARGYDGADAEKIVLYKGSSAVQFKDEAPINLRMNRLTSAIQVNATGVTAKSNVLVAKVGALEARLIGSGSTATGTLQGVPTGRAITVVVEGRGTDGTLQQQGTATLRLSENDAVVSVPLTEVVNAVAPAAPTLTADSSVKKGSLYTLNIGAAQTGTAQLRTVTVDWGDGVIETLTVSGQSAQLSPTHTYTAAGTRSVSVTVTNSAGLSSTGGVTVNVLDTTTGNVTVDIGANVAPVTLSVTGVEADRVTATITAPDASLGTASLRPQDLKKTYTLELVPRGQGNWSGTLSLPVGYTYTVQPRAITGDQSRDGEVQTFTAKAEGTAVSLPFGAGGEAAPTCPATTGTVTNIGAVQGSGAASPLAGQTVTVRGVVTSDFQAGLGGFSIQEIAPDGLEATSDGLFIYTNTARQAVSVGDVVQVSGTVKEYFGATQLESITTFQKCSGTQVAKPVTLTFPLNSLDQLEQYENMLVTIPQVMTVTDNYGYGRYGELGLSSGGRLFNPTNGNVSGETTAAQALRRIVLNDASNAQNPAAVPYLSGANTRRTGDTVTGLTGLLRYANNMFKLEPTAAPQFVDANPRQAAPKPVGGSVRVAGANVLNYFTTFGGSADRGANSAYEFGRQKAKVVSMLLGLDADVITLMEIQNNGDAALEDLVVALNAVAGAGTYAPVKTGKVGTDAITVAAIYRPGKVTPVGSPLIDTASINDRPTVAQTFRENATGEVFSVIANHFKSKGSCPTSGDTDQGQGCWNLKRVDQAKQLLNFVKTVQDAAKDPDVLLMGDLNSYGEEDPIRTLTAGGFESLNQRIPAEDRYSYQFNGQFGYLDHALSSAALSGQVTGITEWHVNSDEPTFLDYNVEFKNNSNCTSNTCTTPDLFQSDAFRSSDHDPVLVGLNLKSDTPPAPTPGVTLTPGTASVTTTVGAPAVTRTFTASAQNVSGDLTVTVRALNGGPAIVTAPATVASGGSFGVTVTAPEGTAPGTYTYEVKAASGDVSSAATLTVTVQGASGGTVGGLVISQVYPGGGANSGTPAYKHDYVELFNPTASAITGGFSLQYSSASGTGNWSVANLNSVTIPAGGYYLVRLGNAGTAGADLTGYDGTAGNLNMGATAGKVALVSGTAALSGAQPAASSYLDLVGYGLPTSVNGSETSPAAAPANTTEALFRKSNGCTDTNSNLNDFAAGPAAPRNSATPLNVCN</sequence>
<dbReference type="PANTHER" id="PTHR42834">
    <property type="entry name" value="ENDONUCLEASE/EXONUCLEASE/PHOSPHATASE FAMILY PROTEIN (AFU_ORTHOLOGUE AFUA_3G09210)"/>
    <property type="match status" value="1"/>
</dbReference>
<dbReference type="Pfam" id="PF03372">
    <property type="entry name" value="Exo_endo_phos"/>
    <property type="match status" value="1"/>
</dbReference>
<dbReference type="PROSITE" id="PS51841">
    <property type="entry name" value="LTD"/>
    <property type="match status" value="1"/>
</dbReference>
<dbReference type="InterPro" id="IPR035986">
    <property type="entry name" value="PKD_dom_sf"/>
</dbReference>
<keyword evidence="3" id="KW-0378">Hydrolase</keyword>
<dbReference type="GO" id="GO:0004519">
    <property type="term" value="F:endonuclease activity"/>
    <property type="evidence" value="ECO:0007669"/>
    <property type="project" value="UniProtKB-KW"/>
</dbReference>
<dbReference type="InterPro" id="IPR000601">
    <property type="entry name" value="PKD_dom"/>
</dbReference>
<keyword evidence="4" id="KW-1185">Reference proteome</keyword>
<dbReference type="CDD" id="cd04486">
    <property type="entry name" value="YhcR_OBF_like"/>
    <property type="match status" value="1"/>
</dbReference>
<evidence type="ECO:0000259" key="2">
    <source>
        <dbReference type="PROSITE" id="PS51841"/>
    </source>
</evidence>
<dbReference type="InterPro" id="IPR036691">
    <property type="entry name" value="Endo/exonu/phosph_ase_sf"/>
</dbReference>
<evidence type="ECO:0000259" key="1">
    <source>
        <dbReference type="PROSITE" id="PS50093"/>
    </source>
</evidence>
<proteinExistence type="predicted"/>
<dbReference type="SMART" id="SM00089">
    <property type="entry name" value="PKD"/>
    <property type="match status" value="1"/>
</dbReference>
<feature type="domain" description="LTD" evidence="2">
    <location>
        <begin position="1104"/>
        <end position="1287"/>
    </location>
</feature>
<keyword evidence="3" id="KW-0540">Nuclease</keyword>
<organism evidence="3 4">
    <name type="scientific">Deinococcus terrestris</name>
    <dbReference type="NCBI Taxonomy" id="2651870"/>
    <lineage>
        <taxon>Bacteria</taxon>
        <taxon>Thermotogati</taxon>
        <taxon>Deinococcota</taxon>
        <taxon>Deinococci</taxon>
        <taxon>Deinococcales</taxon>
        <taxon>Deinococcaceae</taxon>
        <taxon>Deinococcus</taxon>
    </lineage>
</organism>
<dbReference type="InterPro" id="IPR047971">
    <property type="entry name" value="ExeM-like"/>
</dbReference>
<evidence type="ECO:0000313" key="4">
    <source>
        <dbReference type="Proteomes" id="UP000484842"/>
    </source>
</evidence>
<evidence type="ECO:0000313" key="3">
    <source>
        <dbReference type="EMBL" id="MPY65860.1"/>
    </source>
</evidence>
<dbReference type="CDD" id="cd00146">
    <property type="entry name" value="PKD"/>
    <property type="match status" value="1"/>
</dbReference>
<dbReference type="InterPro" id="IPR001322">
    <property type="entry name" value="Lamin_tail_dom"/>
</dbReference>
<dbReference type="Pfam" id="PF18911">
    <property type="entry name" value="PKD_4"/>
    <property type="match status" value="1"/>
</dbReference>
<dbReference type="Proteomes" id="UP000484842">
    <property type="component" value="Unassembled WGS sequence"/>
</dbReference>
<dbReference type="PANTHER" id="PTHR42834:SF1">
    <property type="entry name" value="ENDONUCLEASE_EXONUCLEASE_PHOSPHATASE FAMILY PROTEIN (AFU_ORTHOLOGUE AFUA_3G09210)"/>
    <property type="match status" value="1"/>
</dbReference>
<accession>A0A7X1TQM6</accession>
<dbReference type="EMBL" id="WBSL01000001">
    <property type="protein sequence ID" value="MPY65860.1"/>
    <property type="molecule type" value="Genomic_DNA"/>
</dbReference>
<dbReference type="InterPro" id="IPR005135">
    <property type="entry name" value="Endo/exonuclease/phosphatase"/>
</dbReference>
<dbReference type="Gene3D" id="2.60.40.10">
    <property type="entry name" value="Immunoglobulins"/>
    <property type="match status" value="1"/>
</dbReference>
<reference evidence="3 4" key="1">
    <citation type="submission" date="2019-10" db="EMBL/GenBank/DDBJ databases">
        <title>Deinococcus sp. isolated from soil.</title>
        <authorList>
            <person name="Li Y."/>
            <person name="Wang J."/>
        </authorList>
    </citation>
    <scope>NUCLEOTIDE SEQUENCE [LARGE SCALE GENOMIC DNA]</scope>
    <source>
        <strain evidence="3 4">SDU3-2</strain>
    </source>
</reference>
<keyword evidence="3" id="KW-0255">Endonuclease</keyword>
<dbReference type="SUPFAM" id="SSF49299">
    <property type="entry name" value="PKD domain"/>
    <property type="match status" value="1"/>
</dbReference>
<feature type="domain" description="PKD" evidence="1">
    <location>
        <begin position="272"/>
        <end position="329"/>
    </location>
</feature>
<name>A0A7X1TQM6_9DEIO</name>
<gene>
    <name evidence="3" type="ORF">F8S09_03995</name>
</gene>
<dbReference type="SUPFAM" id="SSF56219">
    <property type="entry name" value="DNase I-like"/>
    <property type="match status" value="1"/>
</dbReference>